<reference evidence="2 3" key="1">
    <citation type="submission" date="2015-09" db="EMBL/GenBank/DDBJ databases">
        <title>Identification and resolution of microdiversity through metagenomic sequencing of parallel consortia.</title>
        <authorList>
            <person name="Nelson W.C."/>
            <person name="Romine M.F."/>
            <person name="Lindemann S.R."/>
        </authorList>
    </citation>
    <scope>NUCLEOTIDE SEQUENCE [LARGE SCALE GENOMIC DNA]</scope>
    <source>
        <strain evidence="2">HL-49</strain>
    </source>
</reference>
<organism evidence="2 3">
    <name type="scientific">Algoriphagus marincola HL-49</name>
    <dbReference type="NCBI Taxonomy" id="1305737"/>
    <lineage>
        <taxon>Bacteria</taxon>
        <taxon>Pseudomonadati</taxon>
        <taxon>Bacteroidota</taxon>
        <taxon>Cytophagia</taxon>
        <taxon>Cytophagales</taxon>
        <taxon>Cyclobacteriaceae</taxon>
        <taxon>Algoriphagus</taxon>
    </lineage>
</organism>
<gene>
    <name evidence="2" type="ORF">HLUCCX10_06930</name>
</gene>
<feature type="chain" id="PRO_5006146201" evidence="1">
    <location>
        <begin position="23"/>
        <end position="238"/>
    </location>
</feature>
<dbReference type="PATRIC" id="fig|1305737.6.peg.2191"/>
<dbReference type="EMBL" id="LJXT01000038">
    <property type="protein sequence ID" value="KPQ16605.1"/>
    <property type="molecule type" value="Genomic_DNA"/>
</dbReference>
<dbReference type="OrthoDB" id="655382at2"/>
<name>A0A0P7YDQ5_9BACT</name>
<keyword evidence="1" id="KW-0732">Signal</keyword>
<accession>A0A0P7YDQ5</accession>
<dbReference type="STRING" id="1305737.GCA_000526355_03534"/>
<dbReference type="eggNOG" id="ENOG5032ZKA">
    <property type="taxonomic scope" value="Bacteria"/>
</dbReference>
<feature type="signal peptide" evidence="1">
    <location>
        <begin position="1"/>
        <end position="22"/>
    </location>
</feature>
<evidence type="ECO:0000313" key="2">
    <source>
        <dbReference type="EMBL" id="KPQ16605.1"/>
    </source>
</evidence>
<evidence type="ECO:0000256" key="1">
    <source>
        <dbReference type="SAM" id="SignalP"/>
    </source>
</evidence>
<evidence type="ECO:0000313" key="3">
    <source>
        <dbReference type="Proteomes" id="UP000050421"/>
    </source>
</evidence>
<dbReference type="Proteomes" id="UP000050421">
    <property type="component" value="Unassembled WGS sequence"/>
</dbReference>
<dbReference type="AlphaFoldDB" id="A0A0P7YDQ5"/>
<sequence>MRKIIFSLGSWIFLTVSSFGQAVSENLQNLDKYQEQLPYFQELITGAQYPEPPRNYDGFPFLKTRSFENGGLTINRVFYPDVPLLYDIRYDQVITFHPLFSQKLLIKPSKIDGFVLSDGKEFVQLSGNEGYLYDKNGFYEVIASGDFRLLSKHYKVDKRARELGDYIGYYDEYEDFFLYKAGAFYPVKKKKDAIKVLGVEKKAIRENLTRQRIYYNKDRRKYLTALLQLANSPTTDQQ</sequence>
<protein>
    <submittedName>
        <fullName evidence="2">Uncharacterized protein</fullName>
    </submittedName>
</protein>
<comment type="caution">
    <text evidence="2">The sequence shown here is derived from an EMBL/GenBank/DDBJ whole genome shotgun (WGS) entry which is preliminary data.</text>
</comment>
<proteinExistence type="predicted"/>